<dbReference type="SMART" id="SM00089">
    <property type="entry name" value="PKD"/>
    <property type="match status" value="3"/>
</dbReference>
<comment type="caution">
    <text evidence="11">The sequence shown here is derived from an EMBL/GenBank/DDBJ whole genome shotgun (WGS) entry which is preliminary data.</text>
</comment>
<dbReference type="InterPro" id="IPR029865">
    <property type="entry name" value="KIAA0319-like"/>
</dbReference>
<keyword evidence="5 9" id="KW-1133">Transmembrane helix</keyword>
<feature type="domain" description="PKD/Chitinase" evidence="10">
    <location>
        <begin position="465"/>
        <end position="555"/>
    </location>
</feature>
<keyword evidence="3 9" id="KW-0812">Transmembrane</keyword>
<dbReference type="InterPro" id="IPR035986">
    <property type="entry name" value="PKD_dom_sf"/>
</dbReference>
<evidence type="ECO:0000313" key="12">
    <source>
        <dbReference type="Proteomes" id="UP001381693"/>
    </source>
</evidence>
<dbReference type="Pfam" id="PF22352">
    <property type="entry name" value="K319L-like_PKD"/>
    <property type="match status" value="5"/>
</dbReference>
<dbReference type="Pfam" id="PF23597">
    <property type="entry name" value="KIAA0319_N"/>
    <property type="match status" value="1"/>
</dbReference>
<evidence type="ECO:0000256" key="2">
    <source>
        <dbReference type="ARBA" id="ARBA00022475"/>
    </source>
</evidence>
<dbReference type="FunFam" id="2.60.40.10:FF:000061">
    <property type="entry name" value="Dyslexia-associated protein KIAA0319 homolog"/>
    <property type="match status" value="2"/>
</dbReference>
<keyword evidence="6 9" id="KW-0472">Membrane</keyword>
<feature type="region of interest" description="Disordered" evidence="8">
    <location>
        <begin position="226"/>
        <end position="259"/>
    </location>
</feature>
<reference evidence="11 12" key="1">
    <citation type="submission" date="2023-11" db="EMBL/GenBank/DDBJ databases">
        <title>Halocaridina rubra genome assembly.</title>
        <authorList>
            <person name="Smith C."/>
        </authorList>
    </citation>
    <scope>NUCLEOTIDE SEQUENCE [LARGE SCALE GENOMIC DNA]</scope>
    <source>
        <strain evidence="11">EP-1</strain>
        <tissue evidence="11">Whole</tissue>
    </source>
</reference>
<dbReference type="FunFam" id="2.60.40.10:FF:000257">
    <property type="entry name" value="Dyslexia-associated protein KIAA0319-like"/>
    <property type="match status" value="1"/>
</dbReference>
<name>A0AAN9ADF6_HALRR</name>
<feature type="region of interest" description="Disordered" evidence="8">
    <location>
        <begin position="976"/>
        <end position="1022"/>
    </location>
</feature>
<feature type="domain" description="PKD/Chitinase" evidence="10">
    <location>
        <begin position="661"/>
        <end position="748"/>
    </location>
</feature>
<keyword evidence="2" id="KW-1003">Cell membrane</keyword>
<dbReference type="InterPro" id="IPR022409">
    <property type="entry name" value="PKD/Chitinase_dom"/>
</dbReference>
<evidence type="ECO:0000256" key="6">
    <source>
        <dbReference type="ARBA" id="ARBA00023136"/>
    </source>
</evidence>
<dbReference type="InterPro" id="IPR013783">
    <property type="entry name" value="Ig-like_fold"/>
</dbReference>
<evidence type="ECO:0000256" key="5">
    <source>
        <dbReference type="ARBA" id="ARBA00022989"/>
    </source>
</evidence>
<dbReference type="InterPro" id="IPR013980">
    <property type="entry name" value="MANSC_dom"/>
</dbReference>
<dbReference type="GO" id="GO:0001764">
    <property type="term" value="P:neuron migration"/>
    <property type="evidence" value="ECO:0007669"/>
    <property type="project" value="TreeGrafter"/>
</dbReference>
<organism evidence="11 12">
    <name type="scientific">Halocaridina rubra</name>
    <name type="common">Hawaiian red shrimp</name>
    <dbReference type="NCBI Taxonomy" id="373956"/>
    <lineage>
        <taxon>Eukaryota</taxon>
        <taxon>Metazoa</taxon>
        <taxon>Ecdysozoa</taxon>
        <taxon>Arthropoda</taxon>
        <taxon>Crustacea</taxon>
        <taxon>Multicrustacea</taxon>
        <taxon>Malacostraca</taxon>
        <taxon>Eumalacostraca</taxon>
        <taxon>Eucarida</taxon>
        <taxon>Decapoda</taxon>
        <taxon>Pleocyemata</taxon>
        <taxon>Caridea</taxon>
        <taxon>Atyoidea</taxon>
        <taxon>Atyidae</taxon>
        <taxon>Halocaridina</taxon>
    </lineage>
</organism>
<evidence type="ECO:0000259" key="10">
    <source>
        <dbReference type="SMART" id="SM00089"/>
    </source>
</evidence>
<evidence type="ECO:0000256" key="4">
    <source>
        <dbReference type="ARBA" id="ARBA00022737"/>
    </source>
</evidence>
<feature type="region of interest" description="Disordered" evidence="8">
    <location>
        <begin position="128"/>
        <end position="151"/>
    </location>
</feature>
<feature type="transmembrane region" description="Helical" evidence="9">
    <location>
        <begin position="895"/>
        <end position="920"/>
    </location>
</feature>
<evidence type="ECO:0000256" key="7">
    <source>
        <dbReference type="ARBA" id="ARBA00023180"/>
    </source>
</evidence>
<gene>
    <name evidence="11" type="ORF">SK128_004936</name>
</gene>
<feature type="domain" description="PKD/Chitinase" evidence="10">
    <location>
        <begin position="370"/>
        <end position="459"/>
    </location>
</feature>
<dbReference type="Proteomes" id="UP001381693">
    <property type="component" value="Unassembled WGS sequence"/>
</dbReference>
<feature type="compositionally biased region" description="Polar residues" evidence="8">
    <location>
        <begin position="130"/>
        <end position="151"/>
    </location>
</feature>
<feature type="compositionally biased region" description="Polar residues" evidence="8">
    <location>
        <begin position="239"/>
        <end position="257"/>
    </location>
</feature>
<sequence>MGKKRKPDCIILCTSIILCFIAIRDISCLDDLIQKELKNICPSLVPEVYENSILFGGRNAGNYEMVAHAKNLTACTYSCCQSKTCHIALLHNMQCVNVKCSSSEACQVKPGRNGTTVVVVRNVSSEDIGYSNSSRNASSVEANTSSSGASASDINKTLISKEKTDLRCEVGLMQCPKNQECISFGNHRRNGLCKCLSGYIQDSSTDECLPSDNTVVAASEASTAIPSFSDESESTSLSATVPASSSLPNGQSASSPGIASPKPIEKLVVSINNKTVTLPSGKVIYEDSVMLSAYAIGAPTGMKYEWTLIMKPETDVEGSVSDANSQTITLSHLVQGVYIFEVLVDAPGVHGEAVGNVTVLPAKRINQPPKAVIIPPSQKIKLPNSGVILDGSSSIDDMVISSYHWEIVTAPLGYKLSEETGATLQLTDLIPGNYTIMLHVKDEEGLEGNTTTFVNVVKETDYPPTANAGGDQIIYLPQRDIILYGNASIDDHGIEGWEWTKGPKDSGKAVDMQDTRTPYLHLSNLEEGHYQFILRVTDGNGQSSEAPVNVFVQKPNMNIPKADAGDDLQLVLPNTSVVLDGSRTTDTTPNTHWLWQQISGPNTVHFIKTDEMKVNLSNLTKGKYVFMLSTWNGDDPAKNSTDNITVSVIQDKNVSPKANAGGDFSMTLPVSVVVVDGSKSTDDVAVSKWLWEREPTSLAAGKVINGSDQSPLLMFTDVVSGVYIWKLTVWDDQSASNSDTVSIIVKEGQHYLDEVELLVGGDIGTLSYSQLSTLLQKLELFLHISDHSVIIHLLSATGIPRSGHVRLSFLVFAGENIVKGPEVVSLLRHQIISESSDILDLPLISIDTVVCQNNCSGHGECIQSSRECRCQTWWMESFIRRHMGDGYQNCDWSVVYVFVTICILVISIALVIWGIIALLVRKFGGNVRPRRKLPRYSLLDNHEETNKCDHSCILLKRKKREKTSCKISREEEKKVKTHLPGNLLDSGSESESDAEVLFDSRKTKHKNDKQRNGYQKLARIRT</sequence>
<dbReference type="GO" id="GO:0005886">
    <property type="term" value="C:plasma membrane"/>
    <property type="evidence" value="ECO:0007669"/>
    <property type="project" value="UniProtKB-SubCell"/>
</dbReference>
<dbReference type="SUPFAM" id="SSF49299">
    <property type="entry name" value="PKD domain"/>
    <property type="match status" value="3"/>
</dbReference>
<dbReference type="GO" id="GO:0031410">
    <property type="term" value="C:cytoplasmic vesicle"/>
    <property type="evidence" value="ECO:0007669"/>
    <property type="project" value="TreeGrafter"/>
</dbReference>
<dbReference type="Pfam" id="PF23620">
    <property type="entry name" value="KIAA0319"/>
    <property type="match status" value="1"/>
</dbReference>
<evidence type="ECO:0000256" key="3">
    <source>
        <dbReference type="ARBA" id="ARBA00022692"/>
    </source>
</evidence>
<dbReference type="PANTHER" id="PTHR46182:SF2">
    <property type="entry name" value="FI19480P1"/>
    <property type="match status" value="1"/>
</dbReference>
<keyword evidence="4" id="KW-0677">Repeat</keyword>
<evidence type="ECO:0000256" key="1">
    <source>
        <dbReference type="ARBA" id="ARBA00004236"/>
    </source>
</evidence>
<keyword evidence="12" id="KW-1185">Reference proteome</keyword>
<evidence type="ECO:0000256" key="8">
    <source>
        <dbReference type="SAM" id="MobiDB-lite"/>
    </source>
</evidence>
<dbReference type="InterPro" id="IPR056502">
    <property type="entry name" value="KIAA0319-like_C"/>
</dbReference>
<accession>A0AAN9ADF6</accession>
<protein>
    <recommendedName>
        <fullName evidence="10">PKD/Chitinase domain-containing protein</fullName>
    </recommendedName>
</protein>
<dbReference type="AlphaFoldDB" id="A0AAN9ADF6"/>
<evidence type="ECO:0000313" key="11">
    <source>
        <dbReference type="EMBL" id="KAK7084054.1"/>
    </source>
</evidence>
<dbReference type="Gene3D" id="2.60.40.10">
    <property type="entry name" value="Immunoglobulins"/>
    <property type="match status" value="5"/>
</dbReference>
<evidence type="ECO:0000256" key="9">
    <source>
        <dbReference type="SAM" id="Phobius"/>
    </source>
</evidence>
<keyword evidence="7" id="KW-0325">Glycoprotein</keyword>
<dbReference type="EMBL" id="JAXCGZ010002313">
    <property type="protein sequence ID" value="KAK7084054.1"/>
    <property type="molecule type" value="Genomic_DNA"/>
</dbReference>
<comment type="subcellular location">
    <subcellularLocation>
        <location evidence="1">Cell membrane</location>
    </subcellularLocation>
</comment>
<dbReference type="PANTHER" id="PTHR46182">
    <property type="entry name" value="FI19480P1"/>
    <property type="match status" value="1"/>
</dbReference>
<proteinExistence type="predicted"/>